<keyword evidence="1" id="KW-0479">Metal-binding</keyword>
<feature type="non-terminal residue" evidence="3">
    <location>
        <position position="1"/>
    </location>
</feature>
<organism evidence="3 4">
    <name type="scientific">Genlisea aurea</name>
    <dbReference type="NCBI Taxonomy" id="192259"/>
    <lineage>
        <taxon>Eukaryota</taxon>
        <taxon>Viridiplantae</taxon>
        <taxon>Streptophyta</taxon>
        <taxon>Embryophyta</taxon>
        <taxon>Tracheophyta</taxon>
        <taxon>Spermatophyta</taxon>
        <taxon>Magnoliopsida</taxon>
        <taxon>eudicotyledons</taxon>
        <taxon>Gunneridae</taxon>
        <taxon>Pentapetalae</taxon>
        <taxon>asterids</taxon>
        <taxon>lamiids</taxon>
        <taxon>Lamiales</taxon>
        <taxon>Lentibulariaceae</taxon>
        <taxon>Genlisea</taxon>
    </lineage>
</organism>
<comment type="caution">
    <text evidence="3">The sequence shown here is derived from an EMBL/GenBank/DDBJ whole genome shotgun (WGS) entry which is preliminary data.</text>
</comment>
<gene>
    <name evidence="3" type="ORF">M569_09863</name>
</gene>
<proteinExistence type="predicted"/>
<evidence type="ECO:0000313" key="3">
    <source>
        <dbReference type="EMBL" id="EPS64917.1"/>
    </source>
</evidence>
<dbReference type="Proteomes" id="UP000015453">
    <property type="component" value="Unassembled WGS sequence"/>
</dbReference>
<feature type="domain" description="C2H2-type" evidence="2">
    <location>
        <begin position="60"/>
        <end position="87"/>
    </location>
</feature>
<dbReference type="InterPro" id="IPR013087">
    <property type="entry name" value="Znf_C2H2_type"/>
</dbReference>
<accession>S8DY92</accession>
<feature type="non-terminal residue" evidence="3">
    <location>
        <position position="278"/>
    </location>
</feature>
<evidence type="ECO:0000259" key="2">
    <source>
        <dbReference type="PROSITE" id="PS50157"/>
    </source>
</evidence>
<dbReference type="OrthoDB" id="191139at2759"/>
<dbReference type="PANTHER" id="PTHR36055">
    <property type="entry name" value="C2H2-LIKE ZINC FINGER PROTEIN"/>
    <property type="match status" value="1"/>
</dbReference>
<reference evidence="3 4" key="1">
    <citation type="journal article" date="2013" name="BMC Genomics">
        <title>The miniature genome of a carnivorous plant Genlisea aurea contains a low number of genes and short non-coding sequences.</title>
        <authorList>
            <person name="Leushkin E.V."/>
            <person name="Sutormin R.A."/>
            <person name="Nabieva E.R."/>
            <person name="Penin A.A."/>
            <person name="Kondrashov A.S."/>
            <person name="Logacheva M.D."/>
        </authorList>
    </citation>
    <scope>NUCLEOTIDE SEQUENCE [LARGE SCALE GENOMIC DNA]</scope>
</reference>
<dbReference type="PANTHER" id="PTHR36055:SF1">
    <property type="entry name" value="C2H2-LIKE ZINC FINGER PROTEIN"/>
    <property type="match status" value="1"/>
</dbReference>
<dbReference type="SMART" id="SM00355">
    <property type="entry name" value="ZnF_C2H2"/>
    <property type="match status" value="1"/>
</dbReference>
<name>S8DY92_9LAMI</name>
<dbReference type="EMBL" id="AUSU01004527">
    <property type="protein sequence ID" value="EPS64917.1"/>
    <property type="molecule type" value="Genomic_DNA"/>
</dbReference>
<protein>
    <recommendedName>
        <fullName evidence="2">C2H2-type domain-containing protein</fullName>
    </recommendedName>
</protein>
<evidence type="ECO:0000256" key="1">
    <source>
        <dbReference type="PROSITE-ProRule" id="PRU00042"/>
    </source>
</evidence>
<dbReference type="PROSITE" id="PS00028">
    <property type="entry name" value="ZINC_FINGER_C2H2_1"/>
    <property type="match status" value="1"/>
</dbReference>
<dbReference type="AlphaFoldDB" id="S8DY92"/>
<keyword evidence="1" id="KW-0863">Zinc-finger</keyword>
<evidence type="ECO:0000313" key="4">
    <source>
        <dbReference type="Proteomes" id="UP000015453"/>
    </source>
</evidence>
<dbReference type="GO" id="GO:0008270">
    <property type="term" value="F:zinc ion binding"/>
    <property type="evidence" value="ECO:0007669"/>
    <property type="project" value="UniProtKB-KW"/>
</dbReference>
<dbReference type="PROSITE" id="PS50157">
    <property type="entry name" value="ZINC_FINGER_C2H2_2"/>
    <property type="match status" value="1"/>
</dbReference>
<keyword evidence="1" id="KW-0862">Zinc</keyword>
<keyword evidence="4" id="KW-1185">Reference proteome</keyword>
<sequence>EGEIYSMYTVIQPDMGLESLIQFSGTRDNHVQWIQLLNALDHQPDLPGWPLITPIKVQMLKCQKCSLEFSSPINYRRHVRIHRRSWKVNKEFHNLRGLLAEFWDKCSLEERKQVISFDDVVLKRTPGSSIINALASMLTEPGIWAFPQVYMKAGSKLMDIIQSSIPITSIVSQDLFSILDDASEGTFLCGGAAEFVQNYIFDGEAANSLELKNLVASTCFLFELQLVKAWVADKDAEALRCEKLLVEEEEAARKRQAKLVEKRRQKKIRQKELKVKEQ</sequence>